<protein>
    <submittedName>
        <fullName evidence="3">Flavin reductase family protein</fullName>
    </submittedName>
</protein>
<reference evidence="3 4" key="1">
    <citation type="submission" date="2021-05" db="EMBL/GenBank/DDBJ databases">
        <title>Culturable bacteria isolated from Daya Bay.</title>
        <authorList>
            <person name="Zheng W."/>
            <person name="Yu S."/>
            <person name="Huang Y."/>
        </authorList>
    </citation>
    <scope>NUCLEOTIDE SEQUENCE [LARGE SCALE GENOMIC DNA]</scope>
    <source>
        <strain evidence="3 4">DP4N28-5</strain>
    </source>
</reference>
<comment type="caution">
    <text evidence="3">The sequence shown here is derived from an EMBL/GenBank/DDBJ whole genome shotgun (WGS) entry which is preliminary data.</text>
</comment>
<dbReference type="Proteomes" id="UP000756530">
    <property type="component" value="Unassembled WGS sequence"/>
</dbReference>
<dbReference type="Pfam" id="PF01613">
    <property type="entry name" value="Flavin_Reduct"/>
    <property type="match status" value="1"/>
</dbReference>
<evidence type="ECO:0000256" key="1">
    <source>
        <dbReference type="ARBA" id="ARBA00023002"/>
    </source>
</evidence>
<keyword evidence="4" id="KW-1185">Reference proteome</keyword>
<evidence type="ECO:0000259" key="2">
    <source>
        <dbReference type="SMART" id="SM00903"/>
    </source>
</evidence>
<organism evidence="3 4">
    <name type="scientific">Maritimibacter dapengensis</name>
    <dbReference type="NCBI Taxonomy" id="2836868"/>
    <lineage>
        <taxon>Bacteria</taxon>
        <taxon>Pseudomonadati</taxon>
        <taxon>Pseudomonadota</taxon>
        <taxon>Alphaproteobacteria</taxon>
        <taxon>Rhodobacterales</taxon>
        <taxon>Roseobacteraceae</taxon>
        <taxon>Maritimibacter</taxon>
    </lineage>
</organism>
<dbReference type="RefSeq" id="WP_218390447.1">
    <property type="nucleotide sequence ID" value="NZ_JAHUZE010000001.1"/>
</dbReference>
<gene>
    <name evidence="3" type="ORF">KJP28_01430</name>
</gene>
<sequence length="170" mass="18475">MMKIATETPMPSRLVDEYKTAMRHVASQVAVVTFPTETGRSGITCTAICSASTEPPALVVSVNRSTEACEAIAKAGVFVVNHLSDEQSEIARQFSSSGDAARRFSVGYWQVGETGAPILEAATANFECRVEEAMDFGEHRMFVGTVVSVRIDDGSALLYRDGFFRRLVLE</sequence>
<dbReference type="EMBL" id="JAHUZE010000001">
    <property type="protein sequence ID" value="MBV7377568.1"/>
    <property type="molecule type" value="Genomic_DNA"/>
</dbReference>
<accession>A0ABS6SYG2</accession>
<proteinExistence type="predicted"/>
<evidence type="ECO:0000313" key="4">
    <source>
        <dbReference type="Proteomes" id="UP000756530"/>
    </source>
</evidence>
<feature type="domain" description="Flavin reductase like" evidence="2">
    <location>
        <begin position="22"/>
        <end position="166"/>
    </location>
</feature>
<dbReference type="PANTHER" id="PTHR30466:SF11">
    <property type="entry name" value="FLAVIN-DEPENDENT MONOOXYGENASE, REDUCTASE SUBUNIT HSAB"/>
    <property type="match status" value="1"/>
</dbReference>
<name>A0ABS6SYG2_9RHOB</name>
<dbReference type="SMART" id="SM00903">
    <property type="entry name" value="Flavin_Reduct"/>
    <property type="match status" value="1"/>
</dbReference>
<dbReference type="InterPro" id="IPR002563">
    <property type="entry name" value="Flavin_Rdtase-like_dom"/>
</dbReference>
<dbReference type="PANTHER" id="PTHR30466">
    <property type="entry name" value="FLAVIN REDUCTASE"/>
    <property type="match status" value="1"/>
</dbReference>
<evidence type="ECO:0000313" key="3">
    <source>
        <dbReference type="EMBL" id="MBV7377568.1"/>
    </source>
</evidence>
<dbReference type="InterPro" id="IPR050268">
    <property type="entry name" value="NADH-dep_flavin_reductase"/>
</dbReference>
<keyword evidence="1" id="KW-0560">Oxidoreductase</keyword>